<dbReference type="Proteomes" id="UP000050544">
    <property type="component" value="Unassembled WGS sequence"/>
</dbReference>
<organism evidence="2 3">
    <name type="scientific">Thermanaerothrix daxensis</name>
    <dbReference type="NCBI Taxonomy" id="869279"/>
    <lineage>
        <taxon>Bacteria</taxon>
        <taxon>Bacillati</taxon>
        <taxon>Chloroflexota</taxon>
        <taxon>Anaerolineae</taxon>
        <taxon>Anaerolineales</taxon>
        <taxon>Anaerolineaceae</taxon>
        <taxon>Thermanaerothrix</taxon>
    </lineage>
</organism>
<dbReference type="PANTHER" id="PTHR43798">
    <property type="entry name" value="MONOACYLGLYCEROL LIPASE"/>
    <property type="match status" value="1"/>
</dbReference>
<sequence length="256" mass="28442">MNPKPVLLTYEIHGDGSPVIFLHGFPFNRHLWDELIPFISPHARMILPDLRGFGESPTSTDVFTMSLLADDVCHLMDHLNLPQAILVGHSMGGYIALTFAHQYPQRLAGLALIASHADPDSPARRESRYHTVAQIQKQGIQPLLEEMPQRLTPSPAVQEKVRLFIQSCSPQTAIQALLGMAEREDANPWLREIRVPVLVVTGSTDPLIDPTRIQTMLESLPTATWVELPGVGHMPMLEVPAELAGVLLNWIRQIQG</sequence>
<accession>A0A0P6YNP7</accession>
<dbReference type="EMBL" id="LGKO01000002">
    <property type="protein sequence ID" value="KPL84400.1"/>
    <property type="molecule type" value="Genomic_DNA"/>
</dbReference>
<dbReference type="InterPro" id="IPR000073">
    <property type="entry name" value="AB_hydrolase_1"/>
</dbReference>
<protein>
    <recommendedName>
        <fullName evidence="1">AB hydrolase-1 domain-containing protein</fullName>
    </recommendedName>
</protein>
<dbReference type="SUPFAM" id="SSF53474">
    <property type="entry name" value="alpha/beta-Hydrolases"/>
    <property type="match status" value="1"/>
</dbReference>
<dbReference type="Gene3D" id="3.40.50.1820">
    <property type="entry name" value="alpha/beta hydrolase"/>
    <property type="match status" value="1"/>
</dbReference>
<comment type="caution">
    <text evidence="2">The sequence shown here is derived from an EMBL/GenBank/DDBJ whole genome shotgun (WGS) entry which is preliminary data.</text>
</comment>
<gene>
    <name evidence="2" type="ORF">SE15_04615</name>
</gene>
<dbReference type="PRINTS" id="PR00111">
    <property type="entry name" value="ABHYDROLASE"/>
</dbReference>
<reference evidence="2 3" key="1">
    <citation type="submission" date="2015-07" db="EMBL/GenBank/DDBJ databases">
        <title>Whole genome sequence of Thermanaerothrix daxensis DSM 23592.</title>
        <authorList>
            <person name="Hemp J."/>
            <person name="Ward L.M."/>
            <person name="Pace L.A."/>
            <person name="Fischer W.W."/>
        </authorList>
    </citation>
    <scope>NUCLEOTIDE SEQUENCE [LARGE SCALE GENOMIC DNA]</scope>
    <source>
        <strain evidence="2 3">GNS-1</strain>
    </source>
</reference>
<dbReference type="RefSeq" id="WP_054520911.1">
    <property type="nucleotide sequence ID" value="NZ_LGKO01000002.1"/>
</dbReference>
<proteinExistence type="predicted"/>
<dbReference type="AlphaFoldDB" id="A0A0P6YNP7"/>
<name>A0A0P6YNP7_9CHLR</name>
<feature type="domain" description="AB hydrolase-1" evidence="1">
    <location>
        <begin position="18"/>
        <end position="238"/>
    </location>
</feature>
<evidence type="ECO:0000313" key="2">
    <source>
        <dbReference type="EMBL" id="KPL84400.1"/>
    </source>
</evidence>
<dbReference type="InterPro" id="IPR029058">
    <property type="entry name" value="AB_hydrolase_fold"/>
</dbReference>
<dbReference type="STRING" id="869279.SE15_04615"/>
<dbReference type="Pfam" id="PF00561">
    <property type="entry name" value="Abhydrolase_1"/>
    <property type="match status" value="1"/>
</dbReference>
<evidence type="ECO:0000259" key="1">
    <source>
        <dbReference type="Pfam" id="PF00561"/>
    </source>
</evidence>
<evidence type="ECO:0000313" key="3">
    <source>
        <dbReference type="Proteomes" id="UP000050544"/>
    </source>
</evidence>
<keyword evidence="3" id="KW-1185">Reference proteome</keyword>
<dbReference type="OrthoDB" id="252464at2"/>
<dbReference type="InterPro" id="IPR050266">
    <property type="entry name" value="AB_hydrolase_sf"/>
</dbReference>